<feature type="non-terminal residue" evidence="1">
    <location>
        <position position="375"/>
    </location>
</feature>
<evidence type="ECO:0000313" key="1">
    <source>
        <dbReference type="EMBL" id="KAJ3804580.1"/>
    </source>
</evidence>
<dbReference type="EMBL" id="MU795919">
    <property type="protein sequence ID" value="KAJ3804580.1"/>
    <property type="molecule type" value="Genomic_DNA"/>
</dbReference>
<reference evidence="1" key="1">
    <citation type="submission" date="2022-09" db="EMBL/GenBank/DDBJ databases">
        <title>A Global Phylogenomic Analysis of the Shiitake Genus Lentinula.</title>
        <authorList>
            <consortium name="DOE Joint Genome Institute"/>
            <person name="Sierra-Patev S."/>
            <person name="Min B."/>
            <person name="Naranjo-Ortiz M."/>
            <person name="Looney B."/>
            <person name="Konkel Z."/>
            <person name="Slot J.C."/>
            <person name="Sakamoto Y."/>
            <person name="Steenwyk J.L."/>
            <person name="Rokas A."/>
            <person name="Carro J."/>
            <person name="Camarero S."/>
            <person name="Ferreira P."/>
            <person name="Molpeceres G."/>
            <person name="Ruiz-Duenas F.J."/>
            <person name="Serrano A."/>
            <person name="Henrissat B."/>
            <person name="Drula E."/>
            <person name="Hughes K.W."/>
            <person name="Mata J.L."/>
            <person name="Ishikawa N.K."/>
            <person name="Vargas-Isla R."/>
            <person name="Ushijima S."/>
            <person name="Smith C.A."/>
            <person name="Ahrendt S."/>
            <person name="Andreopoulos W."/>
            <person name="He G."/>
            <person name="Labutti K."/>
            <person name="Lipzen A."/>
            <person name="Ng V."/>
            <person name="Riley R."/>
            <person name="Sandor L."/>
            <person name="Barry K."/>
            <person name="Martinez A.T."/>
            <person name="Xiao Y."/>
            <person name="Gibbons J.G."/>
            <person name="Terashima K."/>
            <person name="Grigoriev I.V."/>
            <person name="Hibbett D.S."/>
        </authorList>
    </citation>
    <scope>NUCLEOTIDE SEQUENCE</scope>
    <source>
        <strain evidence="1">TMI1499</strain>
    </source>
</reference>
<sequence>VVAVKITAEVINPETAMTIETDSKYVLGLLRNPHKLEDKGFIDTSNAKLIQSTIASLRLRPTQTLLKWVKGHSGHERNEGADLLAKEAVRKEKASYINLHPPRTLHVTGAKLSTITQALAYKAIVAKKSRDEDLYRRRTEVNVMRVQNCIEDTFSYIPTPETFWKSIRHKDLELKIQIFLWKVTHDAYWTGTRWANIPKPELQERAMCSLCGEVDDFTHILTKCQSPGQEIIWKLAGQIWRRKANNIPWRTPTIGDILGCGLARIKNHQARLTGDCRLWKLLIALSAYQIWTLRCERVIANEGRPFSQTEVKNRWSTSINNQLKMDCQMTHKRYEKKALPRGLVIQTWRRVINDEKNLPKDWIDTDGVLVGIAGD</sequence>
<comment type="caution">
    <text evidence="1">The sequence shown here is derived from an EMBL/GenBank/DDBJ whole genome shotgun (WGS) entry which is preliminary data.</text>
</comment>
<keyword evidence="2" id="KW-1185">Reference proteome</keyword>
<proteinExistence type="predicted"/>
<dbReference type="Proteomes" id="UP001163835">
    <property type="component" value="Unassembled WGS sequence"/>
</dbReference>
<name>A0ACC1TIL4_9AGAR</name>
<organism evidence="1 2">
    <name type="scientific">Lentinula aff. lateritia</name>
    <dbReference type="NCBI Taxonomy" id="2804960"/>
    <lineage>
        <taxon>Eukaryota</taxon>
        <taxon>Fungi</taxon>
        <taxon>Dikarya</taxon>
        <taxon>Basidiomycota</taxon>
        <taxon>Agaricomycotina</taxon>
        <taxon>Agaricomycetes</taxon>
        <taxon>Agaricomycetidae</taxon>
        <taxon>Agaricales</taxon>
        <taxon>Marasmiineae</taxon>
        <taxon>Omphalotaceae</taxon>
        <taxon>Lentinula</taxon>
    </lineage>
</organism>
<accession>A0ACC1TIL4</accession>
<protein>
    <submittedName>
        <fullName evidence="1">Uncharacterized protein</fullName>
    </submittedName>
</protein>
<gene>
    <name evidence="1" type="ORF">F5876DRAFT_3048</name>
</gene>
<feature type="non-terminal residue" evidence="1">
    <location>
        <position position="1"/>
    </location>
</feature>
<evidence type="ECO:0000313" key="2">
    <source>
        <dbReference type="Proteomes" id="UP001163835"/>
    </source>
</evidence>